<sequence length="264" mass="30405">MLSIDLSNEEEFNERLTRMIASNRDDCAGMDNHRDPFLIERYITRAVAKELLECASREEAEQLIVTETKLIDPTVSGDASSENNDSRTMAATLASSAAPKEGTQEHQRLICVVDLFLMFARFCQQKDFTEVKASTLLSIIRETYSQAMLHRMDVSTAFFLFRRLILKHSVQRPPVSIRVFTLEEVKAITCFAANTFFSHYKLYIYINMPHRQLVANGIVARTEQCSLTHEEVLKQQECYNFSDETRKSQEEKKLPKRMKDAIES</sequence>
<dbReference type="Proteomes" id="UP000591131">
    <property type="component" value="Unassembled WGS sequence"/>
</dbReference>
<dbReference type="OrthoDB" id="422531at2759"/>
<gene>
    <name evidence="2" type="ORF">FOL47_004005</name>
</gene>
<dbReference type="PANTHER" id="PTHR28457">
    <property type="entry name" value="COILED-COIL DOMAIN-CONTAINING PROTEIN 189"/>
    <property type="match status" value="1"/>
</dbReference>
<evidence type="ECO:0000256" key="1">
    <source>
        <dbReference type="SAM" id="MobiDB-lite"/>
    </source>
</evidence>
<evidence type="ECO:0000313" key="2">
    <source>
        <dbReference type="EMBL" id="KAF4666616.1"/>
    </source>
</evidence>
<reference evidence="2 3" key="1">
    <citation type="submission" date="2020-04" db="EMBL/GenBank/DDBJ databases">
        <title>Perkinsus chesapeaki whole genome sequence.</title>
        <authorList>
            <person name="Bogema D.R."/>
        </authorList>
    </citation>
    <scope>NUCLEOTIDE SEQUENCE [LARGE SCALE GENOMIC DNA]</scope>
    <source>
        <strain evidence="2">ATCC PRA-425</strain>
    </source>
</reference>
<dbReference type="Pfam" id="PF14769">
    <property type="entry name" value="CLAMP"/>
    <property type="match status" value="1"/>
</dbReference>
<evidence type="ECO:0000313" key="3">
    <source>
        <dbReference type="Proteomes" id="UP000591131"/>
    </source>
</evidence>
<name>A0A7J6M5B1_PERCH</name>
<keyword evidence="3" id="KW-1185">Reference proteome</keyword>
<dbReference type="InterPro" id="IPR032727">
    <property type="entry name" value="CLAMP"/>
</dbReference>
<organism evidence="2 3">
    <name type="scientific">Perkinsus chesapeaki</name>
    <name type="common">Clam parasite</name>
    <name type="synonym">Perkinsus andrewsi</name>
    <dbReference type="NCBI Taxonomy" id="330153"/>
    <lineage>
        <taxon>Eukaryota</taxon>
        <taxon>Sar</taxon>
        <taxon>Alveolata</taxon>
        <taxon>Perkinsozoa</taxon>
        <taxon>Perkinsea</taxon>
        <taxon>Perkinsida</taxon>
        <taxon>Perkinsidae</taxon>
        <taxon>Perkinsus</taxon>
    </lineage>
</organism>
<protein>
    <submittedName>
        <fullName evidence="2">Uncharacterized protein</fullName>
    </submittedName>
</protein>
<proteinExistence type="predicted"/>
<dbReference type="EMBL" id="JAAPAO010000230">
    <property type="protein sequence ID" value="KAF4666616.1"/>
    <property type="molecule type" value="Genomic_DNA"/>
</dbReference>
<dbReference type="PANTHER" id="PTHR28457:SF1">
    <property type="entry name" value="CILIA- AND FLAGELLA-ASSOCIATED PROTEIN 119"/>
    <property type="match status" value="1"/>
</dbReference>
<dbReference type="AlphaFoldDB" id="A0A7J6M5B1"/>
<feature type="region of interest" description="Disordered" evidence="1">
    <location>
        <begin position="243"/>
        <end position="264"/>
    </location>
</feature>
<comment type="caution">
    <text evidence="2">The sequence shown here is derived from an EMBL/GenBank/DDBJ whole genome shotgun (WGS) entry which is preliminary data.</text>
</comment>
<accession>A0A7J6M5B1</accession>